<keyword evidence="3" id="KW-0413">Isomerase</keyword>
<feature type="domain" description="Xylose isomerase-like TIM barrel" evidence="2">
    <location>
        <begin position="15"/>
        <end position="120"/>
    </location>
</feature>
<feature type="compositionally biased region" description="Gly residues" evidence="1">
    <location>
        <begin position="145"/>
        <end position="159"/>
    </location>
</feature>
<reference evidence="3 4" key="1">
    <citation type="submission" date="2024-06" db="EMBL/GenBank/DDBJ databases">
        <title>Draft genome sequence of Geodermatophilus badlandi, a novel member of the Geodermatophilaceae isolated from badland sedimentary rocks in the Red desert, Wyoming, USA.</title>
        <authorList>
            <person name="Ben Tekaya S."/>
            <person name="Nouioui I."/>
            <person name="Flores G.M."/>
            <person name="Shaal M.N."/>
            <person name="Bredoire F."/>
            <person name="Basile F."/>
            <person name="Van Diepen L."/>
            <person name="Ward N.L."/>
        </authorList>
    </citation>
    <scope>NUCLEOTIDE SEQUENCE [LARGE SCALE GENOMIC DNA]</scope>
    <source>
        <strain evidence="3 4">WL48A</strain>
    </source>
</reference>
<dbReference type="RefSeq" id="WP_369205269.1">
    <property type="nucleotide sequence ID" value="NZ_JBFNXQ010000020.1"/>
</dbReference>
<organism evidence="3 4">
    <name type="scientific">Geodermatophilus maliterrae</name>
    <dbReference type="NCBI Taxonomy" id="3162531"/>
    <lineage>
        <taxon>Bacteria</taxon>
        <taxon>Bacillati</taxon>
        <taxon>Actinomycetota</taxon>
        <taxon>Actinomycetes</taxon>
        <taxon>Geodermatophilales</taxon>
        <taxon>Geodermatophilaceae</taxon>
        <taxon>Geodermatophilus</taxon>
    </lineage>
</organism>
<sequence>MTVDTWSLPEVVEGVRAAGLEAVGLWRESVSEVELQRAARLAHDAGLRVSSLCRGGFLTASLPAERALDDNRRAIDEAATLQAECLVMVVGGLPTGSRDLRGARDHVRDALGELAPYTGDQSTARPGGAASYGLRRPGCALAPGPGIGPGGGVPAGAGRGGRRHLPRLLGSGRRALD</sequence>
<feature type="region of interest" description="Disordered" evidence="1">
    <location>
        <begin position="145"/>
        <end position="177"/>
    </location>
</feature>
<evidence type="ECO:0000313" key="3">
    <source>
        <dbReference type="EMBL" id="MEX5718428.1"/>
    </source>
</evidence>
<name>A0ABV3XE91_9ACTN</name>
<protein>
    <submittedName>
        <fullName evidence="3">Sugar phosphate isomerase/epimerase family protein</fullName>
    </submittedName>
</protein>
<proteinExistence type="predicted"/>
<comment type="caution">
    <text evidence="3">The sequence shown here is derived from an EMBL/GenBank/DDBJ whole genome shotgun (WGS) entry which is preliminary data.</text>
</comment>
<dbReference type="Proteomes" id="UP001560045">
    <property type="component" value="Unassembled WGS sequence"/>
</dbReference>
<dbReference type="InterPro" id="IPR036237">
    <property type="entry name" value="Xyl_isomerase-like_sf"/>
</dbReference>
<dbReference type="Gene3D" id="3.20.20.150">
    <property type="entry name" value="Divalent-metal-dependent TIM barrel enzymes"/>
    <property type="match status" value="1"/>
</dbReference>
<dbReference type="EMBL" id="JBFNXQ010000020">
    <property type="protein sequence ID" value="MEX5718428.1"/>
    <property type="molecule type" value="Genomic_DNA"/>
</dbReference>
<dbReference type="InterPro" id="IPR013022">
    <property type="entry name" value="Xyl_isomerase-like_TIM-brl"/>
</dbReference>
<evidence type="ECO:0000313" key="4">
    <source>
        <dbReference type="Proteomes" id="UP001560045"/>
    </source>
</evidence>
<keyword evidence="4" id="KW-1185">Reference proteome</keyword>
<gene>
    <name evidence="3" type="ORF">ABQ292_08635</name>
</gene>
<dbReference type="SUPFAM" id="SSF51658">
    <property type="entry name" value="Xylose isomerase-like"/>
    <property type="match status" value="1"/>
</dbReference>
<dbReference type="GO" id="GO:0016853">
    <property type="term" value="F:isomerase activity"/>
    <property type="evidence" value="ECO:0007669"/>
    <property type="project" value="UniProtKB-KW"/>
</dbReference>
<evidence type="ECO:0000256" key="1">
    <source>
        <dbReference type="SAM" id="MobiDB-lite"/>
    </source>
</evidence>
<accession>A0ABV3XE91</accession>
<evidence type="ECO:0000259" key="2">
    <source>
        <dbReference type="Pfam" id="PF01261"/>
    </source>
</evidence>
<dbReference type="Pfam" id="PF01261">
    <property type="entry name" value="AP_endonuc_2"/>
    <property type="match status" value="1"/>
</dbReference>
<feature type="compositionally biased region" description="Low complexity" evidence="1">
    <location>
        <begin position="167"/>
        <end position="177"/>
    </location>
</feature>